<feature type="coiled-coil region" evidence="6">
    <location>
        <begin position="309"/>
        <end position="336"/>
    </location>
</feature>
<feature type="transmembrane region" description="Helical" evidence="7">
    <location>
        <begin position="210"/>
        <end position="227"/>
    </location>
</feature>
<evidence type="ECO:0000256" key="5">
    <source>
        <dbReference type="ARBA" id="ARBA00023136"/>
    </source>
</evidence>
<evidence type="ECO:0000313" key="9">
    <source>
        <dbReference type="EMBL" id="MBM7124397.1"/>
    </source>
</evidence>
<evidence type="ECO:0000259" key="8">
    <source>
        <dbReference type="Pfam" id="PF05231"/>
    </source>
</evidence>
<sequence>MSSSKKGEGMDKGTGRNTRRAHETLRQLAVALGFAAVYFALRAISFSHWDLVAGLELAALILLPYRYWAALAAGEFIPLATVAITCVTSFGLAWASFKAIPSICLVMPIVYVCRERLGLIWRRGDGVSMPVLVLCTAAAALAVAGYNILLLALAPRPPGYPPLHQWMLRYVLGHSLGILTVAPLAIAVWVAVRGKTLKTLASELRDNRMLVDSVGVLIPVLGLLLWIGSRAKLGSDMRYMAQVAMFLPLVMLALKNGWQGAAIGSTAASIAIVMLMPAKYDHATLHAQVLLLFVTSTMLIIGSKITAWHRQDQQEKQDMRNALALAQRNYHEGERQLRRAAYMLREMQTLGSSWFRFPTQMSDYQRAQPVVDAANRFIEYCDPLEGQGRSLPKALEKGSLAQVLSQHQVPFRTNFHGGVSALPNAMHLAIYRMICGGVTHLAAQDHVGQVVINVRCVHYRDQRWVILRMTGTEDHDPFPLSESRLMALQQLSRHTNFQAINDDAATFGGAARQRASERGLHLTVVMSA</sequence>
<organism evidence="9 10">
    <name type="scientific">Dyella flava</name>
    <dbReference type="NCBI Taxonomy" id="1920170"/>
    <lineage>
        <taxon>Bacteria</taxon>
        <taxon>Pseudomonadati</taxon>
        <taxon>Pseudomonadota</taxon>
        <taxon>Gammaproteobacteria</taxon>
        <taxon>Lysobacterales</taxon>
        <taxon>Rhodanobacteraceae</taxon>
        <taxon>Dyella</taxon>
    </lineage>
</organism>
<keyword evidence="6" id="KW-0175">Coiled coil</keyword>
<evidence type="ECO:0000256" key="2">
    <source>
        <dbReference type="ARBA" id="ARBA00022475"/>
    </source>
</evidence>
<keyword evidence="2" id="KW-1003">Cell membrane</keyword>
<comment type="caution">
    <text evidence="9">The sequence shown here is derived from an EMBL/GenBank/DDBJ whole genome shotgun (WGS) entry which is preliminary data.</text>
</comment>
<dbReference type="InterPro" id="IPR007895">
    <property type="entry name" value="MASE1"/>
</dbReference>
<evidence type="ECO:0000256" key="1">
    <source>
        <dbReference type="ARBA" id="ARBA00004651"/>
    </source>
</evidence>
<name>A0ABS2JZH2_9GAMM</name>
<feature type="transmembrane region" description="Helical" evidence="7">
    <location>
        <begin position="261"/>
        <end position="280"/>
    </location>
</feature>
<evidence type="ECO:0000256" key="3">
    <source>
        <dbReference type="ARBA" id="ARBA00022692"/>
    </source>
</evidence>
<feature type="transmembrane region" description="Helical" evidence="7">
    <location>
        <begin position="100"/>
        <end position="119"/>
    </location>
</feature>
<keyword evidence="5 7" id="KW-0472">Membrane</keyword>
<evidence type="ECO:0000256" key="4">
    <source>
        <dbReference type="ARBA" id="ARBA00022989"/>
    </source>
</evidence>
<protein>
    <submittedName>
        <fullName evidence="9">MASE1 domain-containing protein</fullName>
    </submittedName>
</protein>
<gene>
    <name evidence="9" type="ORF">ISP19_03310</name>
</gene>
<evidence type="ECO:0000256" key="6">
    <source>
        <dbReference type="SAM" id="Coils"/>
    </source>
</evidence>
<keyword evidence="3 7" id="KW-0812">Transmembrane</keyword>
<feature type="transmembrane region" description="Helical" evidence="7">
    <location>
        <begin position="286"/>
        <end position="307"/>
    </location>
</feature>
<dbReference type="RefSeq" id="WP_204679837.1">
    <property type="nucleotide sequence ID" value="NZ_BSNR01000023.1"/>
</dbReference>
<dbReference type="EMBL" id="JADIKE010000026">
    <property type="protein sequence ID" value="MBM7124397.1"/>
    <property type="molecule type" value="Genomic_DNA"/>
</dbReference>
<keyword evidence="10" id="KW-1185">Reference proteome</keyword>
<feature type="domain" description="MASE1" evidence="8">
    <location>
        <begin position="45"/>
        <end position="297"/>
    </location>
</feature>
<feature type="transmembrane region" description="Helical" evidence="7">
    <location>
        <begin position="166"/>
        <end position="190"/>
    </location>
</feature>
<feature type="transmembrane region" description="Helical" evidence="7">
    <location>
        <begin position="131"/>
        <end position="154"/>
    </location>
</feature>
<feature type="transmembrane region" description="Helical" evidence="7">
    <location>
        <begin position="28"/>
        <end position="45"/>
    </location>
</feature>
<evidence type="ECO:0000313" key="10">
    <source>
        <dbReference type="Proteomes" id="UP001430149"/>
    </source>
</evidence>
<reference evidence="9" key="1">
    <citation type="submission" date="2020-10" db="EMBL/GenBank/DDBJ databases">
        <title>Phylogeny of dyella-like bacteria.</title>
        <authorList>
            <person name="Fu J."/>
        </authorList>
    </citation>
    <scope>NUCLEOTIDE SEQUENCE</scope>
    <source>
        <strain evidence="9">DHOC52</strain>
    </source>
</reference>
<dbReference type="Pfam" id="PF05231">
    <property type="entry name" value="MASE1"/>
    <property type="match status" value="1"/>
</dbReference>
<dbReference type="Proteomes" id="UP001430149">
    <property type="component" value="Unassembled WGS sequence"/>
</dbReference>
<accession>A0ABS2JZH2</accession>
<evidence type="ECO:0000256" key="7">
    <source>
        <dbReference type="SAM" id="Phobius"/>
    </source>
</evidence>
<comment type="subcellular location">
    <subcellularLocation>
        <location evidence="1">Cell membrane</location>
        <topology evidence="1">Multi-pass membrane protein</topology>
    </subcellularLocation>
</comment>
<keyword evidence="4 7" id="KW-1133">Transmembrane helix</keyword>
<proteinExistence type="predicted"/>